<proteinExistence type="predicted"/>
<comment type="caution">
    <text evidence="1">The sequence shown here is derived from an EMBL/GenBank/DDBJ whole genome shotgun (WGS) entry which is preliminary data.</text>
</comment>
<accession>A0A645G7Y6</accession>
<reference evidence="1" key="1">
    <citation type="submission" date="2019-08" db="EMBL/GenBank/DDBJ databases">
        <authorList>
            <person name="Kucharzyk K."/>
            <person name="Murdoch R.W."/>
            <person name="Higgins S."/>
            <person name="Loffler F."/>
        </authorList>
    </citation>
    <scope>NUCLEOTIDE SEQUENCE</scope>
</reference>
<dbReference type="EMBL" id="VSSQ01070449">
    <property type="protein sequence ID" value="MPN22246.1"/>
    <property type="molecule type" value="Genomic_DNA"/>
</dbReference>
<evidence type="ECO:0000313" key="1">
    <source>
        <dbReference type="EMBL" id="MPN22246.1"/>
    </source>
</evidence>
<dbReference type="AlphaFoldDB" id="A0A645G7Y6"/>
<gene>
    <name evidence="1" type="ORF">SDC9_169629</name>
</gene>
<sequence length="117" mass="13221">MEKAPLKSVTVPVLVPFIRTFTPIRVSPSKSVTIPEITLVDFCEKAKDTLKNIHKISMPKILLLSFTIILNLRLNNSLFCPNIISSVLCIETLYNIRLSTLQIYVDLVLSYIDGMKL</sequence>
<organism evidence="1">
    <name type="scientific">bioreactor metagenome</name>
    <dbReference type="NCBI Taxonomy" id="1076179"/>
    <lineage>
        <taxon>unclassified sequences</taxon>
        <taxon>metagenomes</taxon>
        <taxon>ecological metagenomes</taxon>
    </lineage>
</organism>
<protein>
    <submittedName>
        <fullName evidence="1">Uncharacterized protein</fullName>
    </submittedName>
</protein>
<name>A0A645G7Y6_9ZZZZ</name>